<organism evidence="1 2">
    <name type="scientific">Chryseobacterium tagetis</name>
    <dbReference type="NCBI Taxonomy" id="2801334"/>
    <lineage>
        <taxon>Bacteria</taxon>
        <taxon>Pseudomonadati</taxon>
        <taxon>Bacteroidota</taxon>
        <taxon>Flavobacteriia</taxon>
        <taxon>Flavobacteriales</taxon>
        <taxon>Weeksellaceae</taxon>
        <taxon>Chryseobacterium group</taxon>
        <taxon>Chryseobacterium</taxon>
    </lineage>
</organism>
<accession>A0ABS7ZYZ6</accession>
<dbReference type="RefSeq" id="WP_225687264.1">
    <property type="nucleotide sequence ID" value="NZ_JAERSE020000002.1"/>
</dbReference>
<protein>
    <recommendedName>
        <fullName evidence="3">Group-specific protein</fullName>
    </recommendedName>
</protein>
<name>A0ABS7ZYZ6_9FLAO</name>
<comment type="caution">
    <text evidence="1">The sequence shown here is derived from an EMBL/GenBank/DDBJ whole genome shotgun (WGS) entry which is preliminary data.</text>
</comment>
<sequence>MLTETEIQKAVHAEILRLKKEMSYSIIAKAKNGSIKEIPISTNDFFHEYWQPLFEKHKMVNLCNWKFPHDFEEDEFKEIIKEWGNILKYIESEWESERANFILNQLKLIRFKDYEYINFG</sequence>
<dbReference type="EMBL" id="JAERSE020000002">
    <property type="protein sequence ID" value="MCA6066949.1"/>
    <property type="molecule type" value="Genomic_DNA"/>
</dbReference>
<evidence type="ECO:0000313" key="1">
    <source>
        <dbReference type="EMBL" id="MCA6066949.1"/>
    </source>
</evidence>
<gene>
    <name evidence="1" type="ORF">JI747_007155</name>
</gene>
<reference evidence="1 2" key="1">
    <citation type="submission" date="2021-09" db="EMBL/GenBank/DDBJ databases">
        <title>Genome sequencing and assembly of Chryseobacterium sp. RG1.</title>
        <authorList>
            <person name="Chhetri G."/>
        </authorList>
    </citation>
    <scope>NUCLEOTIDE SEQUENCE [LARGE SCALE GENOMIC DNA]</scope>
    <source>
        <strain evidence="1 2">RG1</strain>
    </source>
</reference>
<evidence type="ECO:0008006" key="3">
    <source>
        <dbReference type="Google" id="ProtNLM"/>
    </source>
</evidence>
<dbReference type="Proteomes" id="UP000618240">
    <property type="component" value="Unassembled WGS sequence"/>
</dbReference>
<evidence type="ECO:0000313" key="2">
    <source>
        <dbReference type="Proteomes" id="UP000618240"/>
    </source>
</evidence>
<keyword evidence="2" id="KW-1185">Reference proteome</keyword>
<proteinExistence type="predicted"/>